<keyword evidence="3" id="KW-1185">Reference proteome</keyword>
<organism evidence="2 3">
    <name type="scientific">Actinomycetospora chlora</name>
    <dbReference type="NCBI Taxonomy" id="663608"/>
    <lineage>
        <taxon>Bacteria</taxon>
        <taxon>Bacillati</taxon>
        <taxon>Actinomycetota</taxon>
        <taxon>Actinomycetes</taxon>
        <taxon>Pseudonocardiales</taxon>
        <taxon>Pseudonocardiaceae</taxon>
        <taxon>Actinomycetospora</taxon>
    </lineage>
</organism>
<name>A0ABP9BFT0_9PSEU</name>
<keyword evidence="1" id="KW-0812">Transmembrane</keyword>
<evidence type="ECO:0000313" key="3">
    <source>
        <dbReference type="Proteomes" id="UP001500928"/>
    </source>
</evidence>
<sequence length="157" mass="15987">MSDDLRAAHGALLAAAETVAGGPTVAPPPGEWDAERVLAHVALVTGATLATVAAVAAGAHATYDNRIAHDPWTLDRVAGLAGGPAGLRERVRRHGEALELAVRPLGAAELATPVPTRLLSHGQVLVDQALPLGDIVTGLADVELPGHTQQLLALRAA</sequence>
<evidence type="ECO:0000256" key="1">
    <source>
        <dbReference type="SAM" id="Phobius"/>
    </source>
</evidence>
<dbReference type="Proteomes" id="UP001500928">
    <property type="component" value="Unassembled WGS sequence"/>
</dbReference>
<accession>A0ABP9BFT0</accession>
<dbReference type="RefSeq" id="WP_345417194.1">
    <property type="nucleotide sequence ID" value="NZ_BAABHO010000026.1"/>
</dbReference>
<gene>
    <name evidence="2" type="ORF">GCM10023200_33370</name>
</gene>
<dbReference type="EMBL" id="BAABHO010000026">
    <property type="protein sequence ID" value="GAA4794681.1"/>
    <property type="molecule type" value="Genomic_DNA"/>
</dbReference>
<keyword evidence="1" id="KW-0472">Membrane</keyword>
<protein>
    <recommendedName>
        <fullName evidence="4">Mycothiol-dependent maleylpyruvate isomerase metal-binding domain-containing protein</fullName>
    </recommendedName>
</protein>
<evidence type="ECO:0000313" key="2">
    <source>
        <dbReference type="EMBL" id="GAA4794681.1"/>
    </source>
</evidence>
<feature type="transmembrane region" description="Helical" evidence="1">
    <location>
        <begin position="37"/>
        <end position="59"/>
    </location>
</feature>
<evidence type="ECO:0008006" key="4">
    <source>
        <dbReference type="Google" id="ProtNLM"/>
    </source>
</evidence>
<proteinExistence type="predicted"/>
<reference evidence="3" key="1">
    <citation type="journal article" date="2019" name="Int. J. Syst. Evol. Microbiol.">
        <title>The Global Catalogue of Microorganisms (GCM) 10K type strain sequencing project: providing services to taxonomists for standard genome sequencing and annotation.</title>
        <authorList>
            <consortium name="The Broad Institute Genomics Platform"/>
            <consortium name="The Broad Institute Genome Sequencing Center for Infectious Disease"/>
            <person name="Wu L."/>
            <person name="Ma J."/>
        </authorList>
    </citation>
    <scope>NUCLEOTIDE SEQUENCE [LARGE SCALE GENOMIC DNA]</scope>
    <source>
        <strain evidence="3">JCM 17979</strain>
    </source>
</reference>
<keyword evidence="1" id="KW-1133">Transmembrane helix</keyword>
<comment type="caution">
    <text evidence="2">The sequence shown here is derived from an EMBL/GenBank/DDBJ whole genome shotgun (WGS) entry which is preliminary data.</text>
</comment>